<dbReference type="InterPro" id="IPR004951">
    <property type="entry name" value="DUF268_CAE_spp"/>
</dbReference>
<dbReference type="Pfam" id="PF03269">
    <property type="entry name" value="DUF268"/>
    <property type="match status" value="1"/>
</dbReference>
<evidence type="ECO:0008006" key="2">
    <source>
        <dbReference type="Google" id="ProtNLM"/>
    </source>
</evidence>
<dbReference type="EMBL" id="MN739162">
    <property type="protein sequence ID" value="QHS91488.1"/>
    <property type="molecule type" value="Genomic_DNA"/>
</dbReference>
<sequence length="251" mass="28610">MEPPKTIPVELLNEYTMNGEIPVFSWYLNGVGEYTLNWTNEYLQAFIDSFSINNILNQKEGHKPYANGAYYFLYTFTKYINYIRNKNIAIIGSTHPWIEAILVNLGVKSVTTVEYNVPICNHNIIKTISYQDFCKSLTKYDAIVSYSSIEHSGLGRYGDPLNPRGDIETMNEIYKAMIPGGLCFLGIPVGKDSVVWNAHRIYGVKRLPLILDKFKEIEWIAHNKNVIYSNSNAEDFANGCMQPIIVLEKSV</sequence>
<dbReference type="AlphaFoldDB" id="A0A6C0BJA0"/>
<accession>A0A6C0BJA0</accession>
<organism evidence="1">
    <name type="scientific">viral metagenome</name>
    <dbReference type="NCBI Taxonomy" id="1070528"/>
    <lineage>
        <taxon>unclassified sequences</taxon>
        <taxon>metagenomes</taxon>
        <taxon>organismal metagenomes</taxon>
    </lineage>
</organism>
<proteinExistence type="predicted"/>
<evidence type="ECO:0000313" key="1">
    <source>
        <dbReference type="EMBL" id="QHS91488.1"/>
    </source>
</evidence>
<reference evidence="1" key="1">
    <citation type="journal article" date="2020" name="Nature">
        <title>Giant virus diversity and host interactions through global metagenomics.</title>
        <authorList>
            <person name="Schulz F."/>
            <person name="Roux S."/>
            <person name="Paez-Espino D."/>
            <person name="Jungbluth S."/>
            <person name="Walsh D.A."/>
            <person name="Denef V.J."/>
            <person name="McMahon K.D."/>
            <person name="Konstantinidis K.T."/>
            <person name="Eloe-Fadrosh E.A."/>
            <person name="Kyrpides N.C."/>
            <person name="Woyke T."/>
        </authorList>
    </citation>
    <scope>NUCLEOTIDE SEQUENCE</scope>
    <source>
        <strain evidence="1">GVMAG-M-3300013006-15</strain>
    </source>
</reference>
<protein>
    <recommendedName>
        <fullName evidence="2">DUF268 domain-containing protein</fullName>
    </recommendedName>
</protein>
<name>A0A6C0BJA0_9ZZZZ</name>